<evidence type="ECO:0000256" key="3">
    <source>
        <dbReference type="ARBA" id="ARBA00022827"/>
    </source>
</evidence>
<keyword evidence="2 5" id="KW-0285">Flavoprotein</keyword>
<dbReference type="InterPro" id="IPR016173">
    <property type="entry name" value="D-lactate_DH_C-sub2"/>
</dbReference>
<dbReference type="EMBL" id="CP103445">
    <property type="protein sequence ID" value="UWS32293.1"/>
    <property type="molecule type" value="Genomic_DNA"/>
</dbReference>
<feature type="binding site" evidence="5">
    <location>
        <position position="159"/>
    </location>
    <ligand>
        <name>FAD</name>
        <dbReference type="ChEBI" id="CHEBI:57692"/>
    </ligand>
</feature>
<dbReference type="InterPro" id="IPR016167">
    <property type="entry name" value="FAD-bd_PCMH_sub1"/>
</dbReference>
<dbReference type="InterPro" id="IPR016166">
    <property type="entry name" value="FAD-bd_PCMH"/>
</dbReference>
<dbReference type="InterPro" id="IPR015409">
    <property type="entry name" value="Lactate_DH_C"/>
</dbReference>
<keyword evidence="5" id="KW-1003">Cell membrane</keyword>
<dbReference type="PANTHER" id="PTHR43716">
    <property type="entry name" value="D-2-HYDROXYGLUTARATE DEHYDROGENASE, MITOCHONDRIAL"/>
    <property type="match status" value="1"/>
</dbReference>
<protein>
    <recommendedName>
        <fullName evidence="5">Quinone-dependent D-lactate dehydrogenase</fullName>
        <ecNumber evidence="5">1.1.5.12</ecNumber>
    </recommendedName>
    <alternativeName>
        <fullName evidence="5">D-lactate dehydrogenase</fullName>
        <shortName evidence="5">D-LDH</shortName>
    </alternativeName>
</protein>
<dbReference type="Pfam" id="PF09330">
    <property type="entry name" value="Lact-deh-memb"/>
    <property type="match status" value="1"/>
</dbReference>
<feature type="binding site" evidence="5">
    <location>
        <begin position="83"/>
        <end position="84"/>
    </location>
    <ligand>
        <name>FAD</name>
        <dbReference type="ChEBI" id="CHEBI:57692"/>
    </ligand>
</feature>
<dbReference type="Proteomes" id="UP001058553">
    <property type="component" value="Chromosome"/>
</dbReference>
<keyword evidence="3 5" id="KW-0274">FAD</keyword>
<comment type="catalytic activity">
    <reaction evidence="5 6">
        <text>(R)-lactate + a quinone = a quinol + pyruvate</text>
        <dbReference type="Rhea" id="RHEA:51468"/>
        <dbReference type="ChEBI" id="CHEBI:15361"/>
        <dbReference type="ChEBI" id="CHEBI:16004"/>
        <dbReference type="ChEBI" id="CHEBI:24646"/>
        <dbReference type="ChEBI" id="CHEBI:132124"/>
        <dbReference type="EC" id="1.1.5.12"/>
    </reaction>
</comment>
<dbReference type="PANTHER" id="PTHR43716:SF1">
    <property type="entry name" value="D-2-HYDROXYGLUTARATE DEHYDROGENASE, MITOCHONDRIAL"/>
    <property type="match status" value="1"/>
</dbReference>
<feature type="binding site" evidence="5">
    <location>
        <begin position="75"/>
        <end position="79"/>
    </location>
    <ligand>
        <name>FAD</name>
        <dbReference type="ChEBI" id="CHEBI:57692"/>
    </ligand>
</feature>
<dbReference type="NCBIfam" id="NF008387">
    <property type="entry name" value="PRK11183.1"/>
    <property type="match status" value="1"/>
</dbReference>
<comment type="function">
    <text evidence="5 6">Catalyzes the oxidation of D-lactate to pyruvate.</text>
</comment>
<dbReference type="Pfam" id="PF01565">
    <property type="entry name" value="FAD_binding_4"/>
    <property type="match status" value="1"/>
</dbReference>
<dbReference type="InterPro" id="IPR036318">
    <property type="entry name" value="FAD-bd_PCMH-like_sf"/>
</dbReference>
<feature type="domain" description="FAD-binding PCMH-type" evidence="7">
    <location>
        <begin position="41"/>
        <end position="215"/>
    </location>
</feature>
<dbReference type="RefSeq" id="WP_259817981.1">
    <property type="nucleotide sequence ID" value="NZ_CP103445.1"/>
</dbReference>
<evidence type="ECO:0000256" key="2">
    <source>
        <dbReference type="ARBA" id="ARBA00022630"/>
    </source>
</evidence>
<feature type="binding site" evidence="5">
    <location>
        <position position="142"/>
    </location>
    <ligand>
        <name>FAD</name>
        <dbReference type="ChEBI" id="CHEBI:57692"/>
    </ligand>
</feature>
<dbReference type="Gene3D" id="3.30.1370.20">
    <property type="entry name" value="D-lactate dehydrogenase, cap domain, subdomain 2"/>
    <property type="match status" value="1"/>
</dbReference>
<dbReference type="PIRSF" id="PIRSF000101">
    <property type="entry name" value="D-lactate_dh"/>
    <property type="match status" value="1"/>
</dbReference>
<dbReference type="EC" id="1.1.5.12" evidence="5"/>
<dbReference type="PROSITE" id="PS51387">
    <property type="entry name" value="FAD_PCMH"/>
    <property type="match status" value="1"/>
</dbReference>
<comment type="subcellular location">
    <subcellularLocation>
        <location evidence="5">Cell inner membrane</location>
        <topology evidence="5">Peripheral membrane protein</topology>
        <orientation evidence="5">Cytoplasmic side</orientation>
    </subcellularLocation>
</comment>
<sequence length="579" mass="64645">MHTSQTARQKLIAELGRIVGRNHLLTAPEKTERYRKGFRSGEGDALGVVFPGCLLEQWRVLQACVVADVIILMQAANTGLTEGSTPNGNDYPRDIVIISTLRMDKIQLLDEGKQVLAFPGSTLYQLEKALKPLGREPHSVIGSSCIGASVLGGICNNSGGSLVKRGPAYTEMALYAQIDANGKLQLVNHLGINLGSTPEQILGKLDDDSWQPADVRHDQRHASDPDYAERVRDVDADTPSRFNADARRLFEASGCAGKLALFAVRLDTFASESAQQVFYIGTNDTAVLGQLRRHMLSSFTNLPVAGEYMHRDVFDIAETYGKDTFVMIDKLGTDKMPLFFTLKGRMDALQARVKWLKPHFSDRLLQKLAALLPAHLPPRMKQYRDRFEHHLMLKMSGDGVAEARAYLQTFFRQTQGEFFECEGKEGAHAFLHRFAAAGAAVRYHAVHHDAVEDILALDIALRRNDRNWFEQLPPEFDGALTHRLYYGHFLCHVFHQDYIVKKGVDVHALKEKMLAILEARGAEYPAEHNVGHLYQARPQLKAFYQRLDPTNSFNPGIGKTTRAKHWADCDCGNQVAGRG</sequence>
<dbReference type="InterPro" id="IPR016164">
    <property type="entry name" value="FAD-linked_Oxase-like_C"/>
</dbReference>
<gene>
    <name evidence="5 8" type="primary">dld</name>
    <name evidence="8" type="ORF">NYP84_11575</name>
</gene>
<feature type="binding site" evidence="5">
    <location>
        <position position="261"/>
    </location>
    <ligand>
        <name>FAD</name>
        <dbReference type="ChEBI" id="CHEBI:57692"/>
    </ligand>
</feature>
<dbReference type="InterPro" id="IPR016172">
    <property type="entry name" value="D-lactate_DH_C-sub1"/>
</dbReference>
<dbReference type="Gene3D" id="3.30.70.610">
    <property type="entry name" value="D-lactate dehydrogenase, cap domain, subdomain 1"/>
    <property type="match status" value="2"/>
</dbReference>
<keyword evidence="9" id="KW-1185">Reference proteome</keyword>
<evidence type="ECO:0000256" key="4">
    <source>
        <dbReference type="ARBA" id="ARBA00023002"/>
    </source>
</evidence>
<keyword evidence="5 6" id="KW-0874">Quinone</keyword>
<proteinExistence type="inferred from homology"/>
<evidence type="ECO:0000313" key="8">
    <source>
        <dbReference type="EMBL" id="UWS32293.1"/>
    </source>
</evidence>
<accession>A0ABY5X4I9</accession>
<evidence type="ECO:0000313" key="9">
    <source>
        <dbReference type="Proteomes" id="UP001058553"/>
    </source>
</evidence>
<dbReference type="InterPro" id="IPR012256">
    <property type="entry name" value="D_lactate_DH"/>
</dbReference>
<keyword evidence="5" id="KW-0472">Membrane</keyword>
<name>A0ABY5X4I9_ERWPY</name>
<dbReference type="InterPro" id="IPR006094">
    <property type="entry name" value="Oxid_FAD_bind_N"/>
</dbReference>
<organism evidence="8 9">
    <name type="scientific">Erwinia pyrifoliae</name>
    <dbReference type="NCBI Taxonomy" id="79967"/>
    <lineage>
        <taxon>Bacteria</taxon>
        <taxon>Pseudomonadati</taxon>
        <taxon>Pseudomonadota</taxon>
        <taxon>Gammaproteobacteria</taxon>
        <taxon>Enterobacterales</taxon>
        <taxon>Erwiniaceae</taxon>
        <taxon>Erwinia</taxon>
    </lineage>
</organism>
<dbReference type="SUPFAM" id="SSF56176">
    <property type="entry name" value="FAD-binding/transporter-associated domain-like"/>
    <property type="match status" value="1"/>
</dbReference>
<dbReference type="InterPro" id="IPR016169">
    <property type="entry name" value="FAD-bd_PCMH_sub2"/>
</dbReference>
<keyword evidence="5" id="KW-0997">Cell inner membrane</keyword>
<dbReference type="InterPro" id="IPR051264">
    <property type="entry name" value="FAD-oxidored/transferase_4"/>
</dbReference>
<keyword evidence="4 5" id="KW-0560">Oxidoreductase</keyword>
<comment type="similarity">
    <text evidence="5">Belongs to the quinone-dependent D-lactate dehydrogenase family.</text>
</comment>
<reference evidence="8" key="1">
    <citation type="submission" date="2022-07" db="EMBL/GenBank/DDBJ databases">
        <title>Genetic diversity of Erwinia pyrifoliae.</title>
        <authorList>
            <person name="Park D.S."/>
            <person name="Ham H."/>
        </authorList>
    </citation>
    <scope>NUCLEOTIDE SEQUENCE</scope>
    <source>
        <strain evidence="8">CP201486</strain>
    </source>
</reference>
<dbReference type="GO" id="GO:0008720">
    <property type="term" value="F:D-lactate dehydrogenase (NAD+) activity"/>
    <property type="evidence" value="ECO:0007669"/>
    <property type="project" value="UniProtKB-EC"/>
</dbReference>
<comment type="cofactor">
    <cofactor evidence="1 5 6">
        <name>FAD</name>
        <dbReference type="ChEBI" id="CHEBI:57692"/>
    </cofactor>
</comment>
<evidence type="ECO:0000256" key="6">
    <source>
        <dbReference type="PIRNR" id="PIRNR000101"/>
    </source>
</evidence>
<dbReference type="HAMAP" id="MF_02092">
    <property type="entry name" value="DLDH_Dld"/>
    <property type="match status" value="1"/>
</dbReference>
<evidence type="ECO:0000256" key="5">
    <source>
        <dbReference type="HAMAP-Rule" id="MF_02092"/>
    </source>
</evidence>
<evidence type="ECO:0000256" key="1">
    <source>
        <dbReference type="ARBA" id="ARBA00001974"/>
    </source>
</evidence>
<dbReference type="Gene3D" id="3.30.43.10">
    <property type="entry name" value="Uridine Diphospho-n-acetylenolpyruvylglucosamine Reductase, domain 2"/>
    <property type="match status" value="1"/>
</dbReference>
<dbReference type="Gene3D" id="3.30.465.10">
    <property type="match status" value="1"/>
</dbReference>
<dbReference type="SUPFAM" id="SSF55103">
    <property type="entry name" value="FAD-linked oxidases, C-terminal domain"/>
    <property type="match status" value="1"/>
</dbReference>
<feature type="binding site" evidence="5">
    <location>
        <position position="149"/>
    </location>
    <ligand>
        <name>FAD</name>
        <dbReference type="ChEBI" id="CHEBI:57692"/>
    </ligand>
</feature>
<evidence type="ECO:0000259" key="7">
    <source>
        <dbReference type="PROSITE" id="PS51387"/>
    </source>
</evidence>